<reference evidence="10 11" key="1">
    <citation type="submission" date="2019-07" db="EMBL/GenBank/DDBJ databases">
        <title>Genomes of Cafeteria roenbergensis.</title>
        <authorList>
            <person name="Fischer M.G."/>
            <person name="Hackl T."/>
            <person name="Roman M."/>
        </authorList>
    </citation>
    <scope>NUCLEOTIDE SEQUENCE [LARGE SCALE GENOMIC DNA]</scope>
    <source>
        <strain evidence="7 11">BVI</strain>
        <strain evidence="8 12">Cflag</strain>
        <strain evidence="9 10">E4-10P</strain>
    </source>
</reference>
<sequence>MTVFQEFTEMANRFSAVNLGQGFPDWPAPDFVVEAAAAALRDGHNQYCRAAGHPLLCEAVAAQYSDRWGREVDPTSQVVVTEGATGGVFTSMQALLQPGDEVVLMEPTYDCYAPAVEMARGTVRRVSLHLPGWERGSSSPVGTAFGVDADALAAAISPNTRAIVVNTPHNPTGRVMGKADLDAVAAALRKADALAGPEMASRGGCVIVADEVYDELCFDQENFRPVASHPGLEDRTLTLGSAGKSLSVTGWKVGWAVGPAPMVAAVAAVNQWTQFCVATPLQVAVANALGAARARGADSLTFFDQQRKAALARRELLVSALNDSGLPAIVPEAGFFVLADTAAWRGQVGRKHYEAASPSRAGCKPAGSPVPDDVAFCRFLTEEVGVTAIPPTAFYSPATEHLAAPLARFALCKQESSISEAGKRLRRAASERGIAGCQ</sequence>
<dbReference type="EMBL" id="VLTN01000035">
    <property type="protein sequence ID" value="KAA0150293.1"/>
    <property type="molecule type" value="Genomic_DNA"/>
</dbReference>
<dbReference type="GO" id="GO:0016212">
    <property type="term" value="F:kynurenine-oxoglutarate transaminase activity"/>
    <property type="evidence" value="ECO:0007669"/>
    <property type="project" value="TreeGrafter"/>
</dbReference>
<organism evidence="8 12">
    <name type="scientific">Cafeteria roenbergensis</name>
    <name type="common">Marine flagellate</name>
    <dbReference type="NCBI Taxonomy" id="33653"/>
    <lineage>
        <taxon>Eukaryota</taxon>
        <taxon>Sar</taxon>
        <taxon>Stramenopiles</taxon>
        <taxon>Bigyra</taxon>
        <taxon>Opalozoa</taxon>
        <taxon>Bicosoecida</taxon>
        <taxon>Cafeteriaceae</taxon>
        <taxon>Cafeteria</taxon>
    </lineage>
</organism>
<dbReference type="Gene3D" id="3.90.1150.10">
    <property type="entry name" value="Aspartate Aminotransferase, domain 1"/>
    <property type="match status" value="1"/>
</dbReference>
<comment type="caution">
    <text evidence="8">The sequence shown here is derived from an EMBL/GenBank/DDBJ whole genome shotgun (WGS) entry which is preliminary data.</text>
</comment>
<dbReference type="InterPro" id="IPR015422">
    <property type="entry name" value="PyrdxlP-dep_Trfase_small"/>
</dbReference>
<dbReference type="OMA" id="MTRINGG"/>
<evidence type="ECO:0000256" key="2">
    <source>
        <dbReference type="ARBA" id="ARBA00007441"/>
    </source>
</evidence>
<dbReference type="PANTHER" id="PTHR43807">
    <property type="entry name" value="FI04487P"/>
    <property type="match status" value="1"/>
</dbReference>
<evidence type="ECO:0000313" key="9">
    <source>
        <dbReference type="EMBL" id="KAA0173722.1"/>
    </source>
</evidence>
<dbReference type="Proteomes" id="UP000325113">
    <property type="component" value="Unassembled WGS sequence"/>
</dbReference>
<proteinExistence type="inferred from homology"/>
<dbReference type="Proteomes" id="UP000323011">
    <property type="component" value="Unassembled WGS sequence"/>
</dbReference>
<dbReference type="InterPro" id="IPR015421">
    <property type="entry name" value="PyrdxlP-dep_Trfase_major"/>
</dbReference>
<dbReference type="AlphaFoldDB" id="A0A5A8CJD0"/>
<comment type="cofactor">
    <cofactor evidence="1">
        <name>pyridoxal 5'-phosphate</name>
        <dbReference type="ChEBI" id="CHEBI:597326"/>
    </cofactor>
</comment>
<evidence type="ECO:0000313" key="8">
    <source>
        <dbReference type="EMBL" id="KAA0151961.1"/>
    </source>
</evidence>
<dbReference type="InterPro" id="IPR004839">
    <property type="entry name" value="Aminotransferase_I/II_large"/>
</dbReference>
<keyword evidence="4" id="KW-0808">Transferase</keyword>
<dbReference type="InterPro" id="IPR015424">
    <property type="entry name" value="PyrdxlP-dep_Trfase"/>
</dbReference>
<keyword evidence="11" id="KW-1185">Reference proteome</keyword>
<dbReference type="EMBL" id="VLTO01000030">
    <property type="protein sequence ID" value="KAA0173722.1"/>
    <property type="molecule type" value="Genomic_DNA"/>
</dbReference>
<evidence type="ECO:0000313" key="12">
    <source>
        <dbReference type="Proteomes" id="UP000325113"/>
    </source>
</evidence>
<evidence type="ECO:0000313" key="11">
    <source>
        <dbReference type="Proteomes" id="UP000323011"/>
    </source>
</evidence>
<protein>
    <recommendedName>
        <fullName evidence="6">Aminotransferase class I/classII large domain-containing protein</fullName>
    </recommendedName>
</protein>
<dbReference type="OrthoDB" id="2414662at2759"/>
<evidence type="ECO:0000259" key="6">
    <source>
        <dbReference type="Pfam" id="PF00155"/>
    </source>
</evidence>
<feature type="domain" description="Aminotransferase class I/classII large" evidence="6">
    <location>
        <begin position="17"/>
        <end position="397"/>
    </location>
</feature>
<dbReference type="PANTHER" id="PTHR43807:SF20">
    <property type="entry name" value="FI04487P"/>
    <property type="match status" value="1"/>
</dbReference>
<evidence type="ECO:0000256" key="5">
    <source>
        <dbReference type="ARBA" id="ARBA00022898"/>
    </source>
</evidence>
<evidence type="ECO:0000256" key="3">
    <source>
        <dbReference type="ARBA" id="ARBA00022576"/>
    </source>
</evidence>
<dbReference type="SUPFAM" id="SSF53383">
    <property type="entry name" value="PLP-dependent transferases"/>
    <property type="match status" value="1"/>
</dbReference>
<dbReference type="GO" id="GO:0030170">
    <property type="term" value="F:pyridoxal phosphate binding"/>
    <property type="evidence" value="ECO:0007669"/>
    <property type="project" value="InterPro"/>
</dbReference>
<evidence type="ECO:0000313" key="7">
    <source>
        <dbReference type="EMBL" id="KAA0150293.1"/>
    </source>
</evidence>
<dbReference type="Pfam" id="PF00155">
    <property type="entry name" value="Aminotran_1_2"/>
    <property type="match status" value="1"/>
</dbReference>
<dbReference type="EMBL" id="VLTM01000110">
    <property type="protein sequence ID" value="KAA0151961.1"/>
    <property type="molecule type" value="Genomic_DNA"/>
</dbReference>
<gene>
    <name evidence="9" type="ORF">FNF27_04871</name>
    <name evidence="7" type="ORF">FNF29_05306</name>
    <name evidence="8" type="ORF">FNF31_06720</name>
</gene>
<dbReference type="Gene3D" id="3.40.640.10">
    <property type="entry name" value="Type I PLP-dependent aspartate aminotransferase-like (Major domain)"/>
    <property type="match status" value="1"/>
</dbReference>
<comment type="similarity">
    <text evidence="2">Belongs to the class-I pyridoxal-phosphate-dependent aminotransferase family.</text>
</comment>
<accession>A0A5A8CJD0</accession>
<dbReference type="InterPro" id="IPR051326">
    <property type="entry name" value="Kynurenine-oxoglutarate_AT"/>
</dbReference>
<keyword evidence="3" id="KW-0032">Aminotransferase</keyword>
<dbReference type="CDD" id="cd00609">
    <property type="entry name" value="AAT_like"/>
    <property type="match status" value="1"/>
</dbReference>
<evidence type="ECO:0000256" key="1">
    <source>
        <dbReference type="ARBA" id="ARBA00001933"/>
    </source>
</evidence>
<dbReference type="Proteomes" id="UP000322899">
    <property type="component" value="Unassembled WGS sequence"/>
</dbReference>
<dbReference type="FunFam" id="3.40.640.10:FF:000024">
    <property type="entry name" value="Kynurenine--oxoglutarate transaminase 3"/>
    <property type="match status" value="1"/>
</dbReference>
<keyword evidence="5" id="KW-0663">Pyridoxal phosphate</keyword>
<name>A0A5A8CJD0_CAFRO</name>
<evidence type="ECO:0000313" key="10">
    <source>
        <dbReference type="Proteomes" id="UP000322899"/>
    </source>
</evidence>
<dbReference type="GO" id="GO:0005739">
    <property type="term" value="C:mitochondrion"/>
    <property type="evidence" value="ECO:0007669"/>
    <property type="project" value="TreeGrafter"/>
</dbReference>
<evidence type="ECO:0000256" key="4">
    <source>
        <dbReference type="ARBA" id="ARBA00022679"/>
    </source>
</evidence>